<reference evidence="2 3" key="1">
    <citation type="submission" date="2020-06" db="EMBL/GenBank/DDBJ databases">
        <title>Reclassification of Facklamia ignava, Facklamia soureckii and Facklami tabacinasalis as Falseniella iganva gen. nov., comb. nov., Hutsoniella ignava gen. nov., comb. nov., and Ruoffia tabacinasalis gen. nov., comb. nov and description of Ruoffia haltotolerans sp. nov., isolated from hypersaline Inland Sea of Qatar.</title>
        <authorList>
            <person name="Fotedar R."/>
            <person name="Sankaranarayanan K."/>
            <person name="Lawson P."/>
            <person name="Caldwell M."/>
            <person name="Zeyara A."/>
            <person name="Al Malki A."/>
            <person name="Ali M."/>
        </authorList>
    </citation>
    <scope>NUCLEOTIDE SEQUENCE [LARGE SCALE GENOMIC DNA]</scope>
    <source>
        <strain evidence="2 3">INB8</strain>
    </source>
</reference>
<sequence>MDKEKLLELTEGKNVELKKAKNNVPDSFWDTYSAFANTDGGLVVFGVDEKNNEVTGVDDPYKLRDDLFNLLNNTQKVSANIIEDEDVRIINLEDGTNVIFVHIPEAPYNLKPIYLKNNPRLAYERLGEGDRKLSTEKYKALVVGSHEVTDNELLKNYDIGDLNEDDLEVYKKLLFDQTKNEKYLEMSHEAMLIEIGALRKDRQGDGKYYITTGGLLFFGKFHAITDRYPGFQLDYFEKESSLVTDWVDRISTGDAAFPELNVFSFLRLAIDKLKLSIKDEFVLDESTKMRLPFKSDLLTSVREALVNSLMHAYYDSDTPIRINAYPDYYEFINPGKMRITVDEFIHGGNSNIRNHTMSSIMRRIGISEKAGSGGPRIFDVASKYRLKLPEVIREQNRTVVRIWKVDLEKTFETYPEEQQRILYYLVEHQSISRSEANEKLSMENHMFRTTINDLLEKNMIDVIGKGRSTRYVFKLSSPEQSYGMKRLLRLIEDNIVRRDSE</sequence>
<evidence type="ECO:0000313" key="2">
    <source>
        <dbReference type="EMBL" id="MBA5728523.1"/>
    </source>
</evidence>
<dbReference type="Pfam" id="PF13749">
    <property type="entry name" value="HATPase_c_4"/>
    <property type="match status" value="1"/>
</dbReference>
<dbReference type="Pfam" id="PF04326">
    <property type="entry name" value="SLFN_AlbA_2"/>
    <property type="match status" value="1"/>
</dbReference>
<dbReference type="RefSeq" id="WP_006702272.1">
    <property type="nucleotide sequence ID" value="NZ_JACAOA010000003.1"/>
</dbReference>
<dbReference type="Gene3D" id="1.10.10.10">
    <property type="entry name" value="Winged helix-like DNA-binding domain superfamily/Winged helix DNA-binding domain"/>
    <property type="match status" value="1"/>
</dbReference>
<dbReference type="EMBL" id="JACAOA010000003">
    <property type="protein sequence ID" value="MBA5728523.1"/>
    <property type="molecule type" value="Genomic_DNA"/>
</dbReference>
<evidence type="ECO:0000259" key="1">
    <source>
        <dbReference type="Pfam" id="PF04326"/>
    </source>
</evidence>
<protein>
    <submittedName>
        <fullName evidence="2">Putative DNA binding domain-containing protein</fullName>
    </submittedName>
</protein>
<organism evidence="2 3">
    <name type="scientific">Ruoffia halotolerans</name>
    <dbReference type="NCBI Taxonomy" id="2748684"/>
    <lineage>
        <taxon>Bacteria</taxon>
        <taxon>Bacillati</taxon>
        <taxon>Bacillota</taxon>
        <taxon>Bacilli</taxon>
        <taxon>Lactobacillales</taxon>
        <taxon>Aerococcaceae</taxon>
        <taxon>Ruoffia</taxon>
    </lineage>
</organism>
<comment type="caution">
    <text evidence="2">The sequence shown here is derived from an EMBL/GenBank/DDBJ whole genome shotgun (WGS) entry which is preliminary data.</text>
</comment>
<dbReference type="AlphaFoldDB" id="A0A839A478"/>
<dbReference type="Gene3D" id="3.30.565.60">
    <property type="match status" value="1"/>
</dbReference>
<proteinExistence type="predicted"/>
<dbReference type="InterPro" id="IPR038461">
    <property type="entry name" value="Schlafen_AlbA_2_dom_sf"/>
</dbReference>
<dbReference type="PANTHER" id="PTHR30595:SF6">
    <property type="entry name" value="SCHLAFEN ALBA-2 DOMAIN-CONTAINING PROTEIN"/>
    <property type="match status" value="1"/>
</dbReference>
<dbReference type="InterPro" id="IPR007421">
    <property type="entry name" value="Schlafen_AlbA_2_dom"/>
</dbReference>
<dbReference type="Proteomes" id="UP000571018">
    <property type="component" value="Unassembled WGS sequence"/>
</dbReference>
<name>A0A839A478_9LACT</name>
<dbReference type="PANTHER" id="PTHR30595">
    <property type="entry name" value="GLPR-RELATED TRANSCRIPTIONAL REPRESSOR"/>
    <property type="match status" value="1"/>
</dbReference>
<dbReference type="Gene3D" id="3.30.950.30">
    <property type="entry name" value="Schlafen, AAA domain"/>
    <property type="match status" value="1"/>
</dbReference>
<evidence type="ECO:0000313" key="3">
    <source>
        <dbReference type="Proteomes" id="UP000571018"/>
    </source>
</evidence>
<dbReference type="InterPro" id="IPR036388">
    <property type="entry name" value="WH-like_DNA-bd_sf"/>
</dbReference>
<accession>A0A839A478</accession>
<keyword evidence="3" id="KW-1185">Reference proteome</keyword>
<dbReference type="InterPro" id="IPR038475">
    <property type="entry name" value="RecG_C_sf"/>
</dbReference>
<gene>
    <name evidence="2" type="ORF">HW423_01820</name>
</gene>
<feature type="domain" description="Schlafen AlbA-2" evidence="1">
    <location>
        <begin position="11"/>
        <end position="133"/>
    </location>
</feature>